<dbReference type="Proteomes" id="UP000298663">
    <property type="component" value="Chromosome X"/>
</dbReference>
<sequence>MKESKSESNFAACERFLLIRNLDTYPKSKLELRVSWNAEINRDGHQAIIIKIAIYPSLTEPRVITEHNTSGEEKNLQVCRLSLVVSMNKTAHPP</sequence>
<keyword evidence="2" id="KW-1185">Reference proteome</keyword>
<reference evidence="1 2" key="2">
    <citation type="journal article" date="2019" name="G3 (Bethesda)">
        <title>Hybrid Assembly of the Genome of the Entomopathogenic Nematode Steinernema carpocapsae Identifies the X-Chromosome.</title>
        <authorList>
            <person name="Serra L."/>
            <person name="Macchietto M."/>
            <person name="Macias-Munoz A."/>
            <person name="McGill C.J."/>
            <person name="Rodriguez I.M."/>
            <person name="Rodriguez B."/>
            <person name="Murad R."/>
            <person name="Mortazavi A."/>
        </authorList>
    </citation>
    <scope>NUCLEOTIDE SEQUENCE [LARGE SCALE GENOMIC DNA]</scope>
    <source>
        <strain evidence="1 2">ALL</strain>
    </source>
</reference>
<organism evidence="1 2">
    <name type="scientific">Steinernema carpocapsae</name>
    <name type="common">Entomopathogenic nematode</name>
    <dbReference type="NCBI Taxonomy" id="34508"/>
    <lineage>
        <taxon>Eukaryota</taxon>
        <taxon>Metazoa</taxon>
        <taxon>Ecdysozoa</taxon>
        <taxon>Nematoda</taxon>
        <taxon>Chromadorea</taxon>
        <taxon>Rhabditida</taxon>
        <taxon>Tylenchina</taxon>
        <taxon>Panagrolaimomorpha</taxon>
        <taxon>Strongyloidoidea</taxon>
        <taxon>Steinernematidae</taxon>
        <taxon>Steinernema</taxon>
    </lineage>
</organism>
<evidence type="ECO:0000313" key="1">
    <source>
        <dbReference type="EMBL" id="TMS32473.1"/>
    </source>
</evidence>
<name>A0A4V6YSS5_STECR</name>
<dbReference type="EMBL" id="CM016762">
    <property type="protein sequence ID" value="TMS32473.1"/>
    <property type="molecule type" value="Genomic_DNA"/>
</dbReference>
<reference evidence="1 2" key="1">
    <citation type="journal article" date="2015" name="Genome Biol.">
        <title>Comparative genomics of Steinernema reveals deeply conserved gene regulatory networks.</title>
        <authorList>
            <person name="Dillman A.R."/>
            <person name="Macchietto M."/>
            <person name="Porter C.F."/>
            <person name="Rogers A."/>
            <person name="Williams B."/>
            <person name="Antoshechkin I."/>
            <person name="Lee M.M."/>
            <person name="Goodwin Z."/>
            <person name="Lu X."/>
            <person name="Lewis E.E."/>
            <person name="Goodrich-Blair H."/>
            <person name="Stock S.P."/>
            <person name="Adams B.J."/>
            <person name="Sternberg P.W."/>
            <person name="Mortazavi A."/>
        </authorList>
    </citation>
    <scope>NUCLEOTIDE SEQUENCE [LARGE SCALE GENOMIC DNA]</scope>
    <source>
        <strain evidence="1 2">ALL</strain>
    </source>
</reference>
<comment type="caution">
    <text evidence="1">The sequence shown here is derived from an EMBL/GenBank/DDBJ whole genome shotgun (WGS) entry which is preliminary data.</text>
</comment>
<proteinExistence type="predicted"/>
<dbReference type="EMBL" id="AZBU02000001">
    <property type="protein sequence ID" value="TMS32473.1"/>
    <property type="molecule type" value="Genomic_DNA"/>
</dbReference>
<evidence type="ECO:0000313" key="2">
    <source>
        <dbReference type="Proteomes" id="UP000298663"/>
    </source>
</evidence>
<accession>A0A4V6YSS5</accession>
<gene>
    <name evidence="1" type="ORF">L596_000303</name>
</gene>
<protein>
    <submittedName>
        <fullName evidence="1">Uncharacterized protein</fullName>
    </submittedName>
</protein>
<dbReference type="AlphaFoldDB" id="A0A4V6YSS5"/>